<feature type="coiled-coil region" evidence="1">
    <location>
        <begin position="285"/>
        <end position="319"/>
    </location>
</feature>
<organism evidence="3 4">
    <name type="scientific">Blepharisma stoltei</name>
    <dbReference type="NCBI Taxonomy" id="1481888"/>
    <lineage>
        <taxon>Eukaryota</taxon>
        <taxon>Sar</taxon>
        <taxon>Alveolata</taxon>
        <taxon>Ciliophora</taxon>
        <taxon>Postciliodesmatophora</taxon>
        <taxon>Heterotrichea</taxon>
        <taxon>Heterotrichida</taxon>
        <taxon>Blepharismidae</taxon>
        <taxon>Blepharisma</taxon>
    </lineage>
</organism>
<dbReference type="Proteomes" id="UP001162131">
    <property type="component" value="Unassembled WGS sequence"/>
</dbReference>
<gene>
    <name evidence="3" type="ORF">BSTOLATCC_MIC28640</name>
</gene>
<protein>
    <submittedName>
        <fullName evidence="3">Uncharacterized protein</fullName>
    </submittedName>
</protein>
<keyword evidence="4" id="KW-1185">Reference proteome</keyword>
<feature type="signal peptide" evidence="2">
    <location>
        <begin position="1"/>
        <end position="19"/>
    </location>
</feature>
<keyword evidence="2" id="KW-0732">Signal</keyword>
<evidence type="ECO:0000313" key="3">
    <source>
        <dbReference type="EMBL" id="CAG9321357.1"/>
    </source>
</evidence>
<evidence type="ECO:0000313" key="4">
    <source>
        <dbReference type="Proteomes" id="UP001162131"/>
    </source>
</evidence>
<evidence type="ECO:0000256" key="2">
    <source>
        <dbReference type="SAM" id="SignalP"/>
    </source>
</evidence>
<sequence length="369" mass="43187">MRAILTALFYLISIHLSASIPHPHEITNNNVKNTLKDIDNSSYGSMLLDLIQLQSETPDSNASLFTQISQQIQDSQKSEISKSQYNQVYCDDENKRLFDISREAELTIVSNNYKIKYEIQPELDSKRQRKMRLEKEMDLNKLQRKKLLEEKEQENEKWSEKKSIIDNAINNCEELYRIFNQNSFLQKDLTATTLVELKNQLEEIGHEAAPAFETLVELGNSKQSKSNNRVLASMILQIKSDLEVSKTRMEDSVSKNQENLLSYLGSLEEVYQQYKNEYDNSTPKIISLEGKIRGLNNEIENLNKKQEEVKNELAKLHDWCEFQKKKYLEETQKRQEKLDMTNAVKSILFENNEEIEEFVSKRMSKTDKY</sequence>
<name>A0AAU9JKH1_9CILI</name>
<feature type="coiled-coil region" evidence="1">
    <location>
        <begin position="123"/>
        <end position="168"/>
    </location>
</feature>
<dbReference type="EMBL" id="CAJZBQ010000028">
    <property type="protein sequence ID" value="CAG9321357.1"/>
    <property type="molecule type" value="Genomic_DNA"/>
</dbReference>
<keyword evidence="1" id="KW-0175">Coiled coil</keyword>
<feature type="chain" id="PRO_5043975723" evidence="2">
    <location>
        <begin position="20"/>
        <end position="369"/>
    </location>
</feature>
<evidence type="ECO:0000256" key="1">
    <source>
        <dbReference type="SAM" id="Coils"/>
    </source>
</evidence>
<reference evidence="3" key="1">
    <citation type="submission" date="2021-09" db="EMBL/GenBank/DDBJ databases">
        <authorList>
            <consortium name="AG Swart"/>
            <person name="Singh M."/>
            <person name="Singh A."/>
            <person name="Seah K."/>
            <person name="Emmerich C."/>
        </authorList>
    </citation>
    <scope>NUCLEOTIDE SEQUENCE</scope>
    <source>
        <strain evidence="3">ATCC30299</strain>
    </source>
</reference>
<proteinExistence type="predicted"/>
<comment type="caution">
    <text evidence="3">The sequence shown here is derived from an EMBL/GenBank/DDBJ whole genome shotgun (WGS) entry which is preliminary data.</text>
</comment>
<dbReference type="AlphaFoldDB" id="A0AAU9JKH1"/>
<accession>A0AAU9JKH1</accession>